<feature type="non-terminal residue" evidence="1">
    <location>
        <position position="1"/>
    </location>
</feature>
<comment type="caution">
    <text evidence="1">The sequence shown here is derived from an EMBL/GenBank/DDBJ whole genome shotgun (WGS) entry which is preliminary data.</text>
</comment>
<evidence type="ECO:0000313" key="1">
    <source>
        <dbReference type="EMBL" id="CAF4386351.1"/>
    </source>
</evidence>
<dbReference type="EMBL" id="CAJOBA010070111">
    <property type="protein sequence ID" value="CAF4386351.1"/>
    <property type="molecule type" value="Genomic_DNA"/>
</dbReference>
<accession>A0A8S2V8W9</accession>
<dbReference type="AlphaFoldDB" id="A0A8S2V8W9"/>
<organism evidence="1 2">
    <name type="scientific">Didymodactylos carnosus</name>
    <dbReference type="NCBI Taxonomy" id="1234261"/>
    <lineage>
        <taxon>Eukaryota</taxon>
        <taxon>Metazoa</taxon>
        <taxon>Spiralia</taxon>
        <taxon>Gnathifera</taxon>
        <taxon>Rotifera</taxon>
        <taxon>Eurotatoria</taxon>
        <taxon>Bdelloidea</taxon>
        <taxon>Philodinida</taxon>
        <taxon>Philodinidae</taxon>
        <taxon>Didymodactylos</taxon>
    </lineage>
</organism>
<name>A0A8S2V8W9_9BILA</name>
<proteinExistence type="predicted"/>
<evidence type="ECO:0000313" key="2">
    <source>
        <dbReference type="Proteomes" id="UP000682733"/>
    </source>
</evidence>
<reference evidence="1" key="1">
    <citation type="submission" date="2021-02" db="EMBL/GenBank/DDBJ databases">
        <authorList>
            <person name="Nowell W R."/>
        </authorList>
    </citation>
    <scope>NUCLEOTIDE SEQUENCE</scope>
</reference>
<gene>
    <name evidence="1" type="ORF">TMI583_LOCUS42802</name>
</gene>
<dbReference type="Proteomes" id="UP000682733">
    <property type="component" value="Unassembled WGS sequence"/>
</dbReference>
<feature type="non-terminal residue" evidence="1">
    <location>
        <position position="268"/>
    </location>
</feature>
<protein>
    <submittedName>
        <fullName evidence="1">Uncharacterized protein</fullName>
    </submittedName>
</protein>
<sequence length="268" mass="30782">DRLFSASVLSSLTSTPPLSPLRPTTTQSPLPDYLDIDAQHIQDILDTTDQSNLTTAVLTTSDVTDIVKQKRSIPDDYSIPTLPSSLQEAIRNGDMKKFDNHCNHRSNSWKNSIQSKMKQQRRPLATTNSEIMEAKKKYAHEKSGRPIKVNEEKYAERRIDRLAIIQSDMNSEDIQKSIESITNELKKDEPDWESVLIAWETTLKERRIFVVRNKIGDVLELYSGYKHKELIYHEVKLICGLDVLEKTRACIDLVYNKMSSNEKKLFVT</sequence>